<evidence type="ECO:0000313" key="9">
    <source>
        <dbReference type="Proteomes" id="UP000694844"/>
    </source>
</evidence>
<dbReference type="RefSeq" id="XP_022330483.1">
    <property type="nucleotide sequence ID" value="XM_022474775.1"/>
</dbReference>
<dbReference type="Proteomes" id="UP000694844">
    <property type="component" value="Chromosome 4"/>
</dbReference>
<dbReference type="GO" id="GO:0016020">
    <property type="term" value="C:membrane"/>
    <property type="evidence" value="ECO:0007669"/>
    <property type="project" value="UniProtKB-SubCell"/>
</dbReference>
<feature type="compositionally biased region" description="Polar residues" evidence="7">
    <location>
        <begin position="529"/>
        <end position="545"/>
    </location>
</feature>
<dbReference type="GeneID" id="111128870"/>
<dbReference type="PANTHER" id="PTHR12372">
    <property type="entry name" value="PECANEX"/>
    <property type="match status" value="1"/>
</dbReference>
<keyword evidence="4 6" id="KW-1133">Transmembrane helix</keyword>
<feature type="compositionally biased region" description="Basic and acidic residues" evidence="7">
    <location>
        <begin position="408"/>
        <end position="422"/>
    </location>
</feature>
<feature type="transmembrane region" description="Helical" evidence="6">
    <location>
        <begin position="1266"/>
        <end position="1285"/>
    </location>
</feature>
<feature type="transmembrane region" description="Helical" evidence="6">
    <location>
        <begin position="1164"/>
        <end position="1184"/>
    </location>
</feature>
<dbReference type="KEGG" id="cvn:111128870"/>
<feature type="transmembrane region" description="Helical" evidence="6">
    <location>
        <begin position="1120"/>
        <end position="1144"/>
    </location>
</feature>
<feature type="transmembrane region" description="Helical" evidence="6">
    <location>
        <begin position="1039"/>
        <end position="1058"/>
    </location>
</feature>
<feature type="transmembrane region" description="Helical" evidence="6">
    <location>
        <begin position="34"/>
        <end position="51"/>
    </location>
</feature>
<feature type="compositionally biased region" description="Basic residues" evidence="7">
    <location>
        <begin position="244"/>
        <end position="256"/>
    </location>
</feature>
<feature type="domain" description="Pecanex C-terminal" evidence="8">
    <location>
        <begin position="1751"/>
        <end position="1981"/>
    </location>
</feature>
<gene>
    <name evidence="10" type="primary">LOC111128870</name>
</gene>
<proteinExistence type="inferred from homology"/>
<feature type="compositionally biased region" description="Polar residues" evidence="7">
    <location>
        <begin position="733"/>
        <end position="742"/>
    </location>
</feature>
<feature type="transmembrane region" description="Helical" evidence="6">
    <location>
        <begin position="973"/>
        <end position="992"/>
    </location>
</feature>
<evidence type="ECO:0000256" key="2">
    <source>
        <dbReference type="ARBA" id="ARBA00010170"/>
    </source>
</evidence>
<feature type="compositionally biased region" description="Basic and acidic residues" evidence="7">
    <location>
        <begin position="519"/>
        <end position="528"/>
    </location>
</feature>
<sequence length="2197" mass="246804">MGSHIFDILRQGIWASITGGWFFDPYQNIFSNTFHLYVWMGLLVFPFILYLTLESSFIVWTIYCATIGVFFTVVKLVNFKLHHVFDTSEVIEDAPKSENAEDQDSHVIEIGNTENEVEHIEMVKLHHSTPTPVDLDSDNNNSDRIVPVPRVEIKCGAAPLAELENDDIDQKSLMQRKSPSKSSNGIADSKEIAKKTSHSHQVTVKAEVEINRDLSDGEVEIGEVKLPPKREDTDSDLSPDGGPKIRKRRKAVRRSKSALDCSPDSPAPRARRAFEKLDRSLPANLYTQVEHEKEEEETSVKRNEKGEVMLEDLEGLEEGRVSPYKQRVPSNKATQRLRKYRRSYSADEGMPPRPITPPLRDVYESGLRNRSRPQSKNQSNNSTAPFPELAKYQAPDILADLPGCSRDNISRTHKVSESERSDISVGEIKVNVIRRDRVPSKGSRPSSAGDLPKISAGGDTGPTPRSASKSTRSRGIGSKIVKFFQNGGHHNSQEISSEQSSTVGLEYLFSTDSDSTEDDSSHPADHYLTDSSSTMTNDGESTFDTSPEHPPPGHGPKKPGPRGDSDSVSYDPSMLVVADQKEISSAPPSEDPSPTDLELLKQQGAIPKHYSRPQQSASVEEDSQGLELLKQQGAIPKHYRRAQQSTSLEGPSDQDGNVLPGELSDTEDFRRKILEILSDPTDNPDRMKKLFKAVIEAKDRKENPDSPGPERKHNEKTEAGETIQSAPLDEQDPQSSKSTTPTECCALLPDSKEMEGVPKQSVKLTRKRGRKRLGIRNVSSRRDTPTAKTSSGTSIHSAKDHNDTSEGAVHWFQDENGQWFSYTFEENSAGVAFVAEDLPAHVDNLDKSWSSSDVSGNEDSGSTVILECPTGAKMDDPSMDPHNPNMAAFDIPNLIRNRNDMQLLQQIQPCMMLGLSCYSSDESEETNVPKAREKKPKHFYKLQIFQKTFLKIRFDRLALLALLDRNLTLIENLVTVLIAMMVGALGALVLTRNFYHDLPVFIFCFIMAGCQYSLLKSVQPDAASPMHGYNRLVVFSRPFYFSLCCGLLLLLDYTIPFAPRKPITVYGLPFGSVESLTFARDLMTIMVLCLPVIFTIGLLPQVNTFIMYTMEQTDMHIFGGNGSISLGSSVYSVIRSIIGVAVLYGFCYVAVEAGGPVTCDNRDLSQNVVFSVFSAILVAVSYHLSRSASDPSILWMLIRDFIWDKEGPEEEEEELVDPLPDKLKKCVSERLQSDLLVSVFILIMVFAVHVSTVFSSPVLQPILSDIMYYLAAGFGFLVHYLIPMLRKEMPWLCCSHPMLSSRERNLFEITVAPEIMWFEKMYVWLRFFERNVLYPAVILCALTQSSASIICKFGVHVGSLLLVVCAVKLLRFAFCNTPKQYLIVTFTVFFFKYDYRNASETFLIDYFIVSILLSKFCDLMLKMKFILTYIAPWQITWGSAFHAFAQPFSVPHSAMLFVQAAVSSFFSTPLNPFLGSAIFITSYVRPIKFWEKDYNTKRVDHSNTRLSSQIDCNPGADDNNLNSIFYEHLTRSLQHSLCGDLMLGRWGNVEQGDCFIMASDYLNALVHVVEMGNGLVTFQLRGLEFRGTYCQQREVEAITEGVKDDWGFCCCEPGHLPHFLSLNAAFNQRWLAWEVVVTKYILEGYSISDNSAATMVQGFDARRILLNYYIMSIIYYTVRSPRLDTWLSNEAVLEKLRLTEQEDFVDVDPIFTQPTDDDYDPKLKGVSRQKFCSVFLDWVQYCASRRDKSIDSGKNSPLVSLCLCLGLLGRRALGTAAHNTTTTAGAEFFLYGLHALFKGDFRITSPHDEWVFADMELLRRVVAPAIRMALKLHQDYYLFTDEYEDHETLYNAISNYEQTLVISHEADPQWRNAVLSNTPSLLALRHVFADTEISDKYKIIMLNKKFLSFRIVKVNRECVRGLWAGQQQELIYLRNRNPERGSIQNAKQALRNMINSSCDQPIGYPIYVSPLTTSYSSTHPQLASIIGGEFILANVKKFFKNTWIRMRQRCGATCTSGSANCPEDLPYTVACTHTGAALTLGNRSILSTPTNQQDIGMQTLGNRGSLVSTASSASKPSALVNFCGYISESTTNKENPPQRVKIMDPSYVFDNINLGRRIDVQWPNDEWRQNGGKSGWNGWSPVRGLEGTVVHKWVPCHRDTLKRSHINKVIYLVQISDKYVPISEQGVLDLAQEAVKT</sequence>
<evidence type="ECO:0000256" key="7">
    <source>
        <dbReference type="SAM" id="MobiDB-lite"/>
    </source>
</evidence>
<dbReference type="PANTHER" id="PTHR12372:SF7">
    <property type="entry name" value="PROTEIN PECANEX"/>
    <property type="match status" value="1"/>
</dbReference>
<dbReference type="GO" id="GO:0007029">
    <property type="term" value="P:endoplasmic reticulum organization"/>
    <property type="evidence" value="ECO:0007669"/>
    <property type="project" value="TreeGrafter"/>
</dbReference>
<protein>
    <recommendedName>
        <fullName evidence="6">Pecanex-like protein</fullName>
    </recommendedName>
</protein>
<evidence type="ECO:0000256" key="4">
    <source>
        <dbReference type="ARBA" id="ARBA00022989"/>
    </source>
</evidence>
<dbReference type="Pfam" id="PF05041">
    <property type="entry name" value="Pecanex_C"/>
    <property type="match status" value="1"/>
</dbReference>
<feature type="compositionally biased region" description="Basic and acidic residues" evidence="7">
    <location>
        <begin position="298"/>
        <end position="308"/>
    </location>
</feature>
<feature type="transmembrane region" description="Helical" evidence="6">
    <location>
        <begin position="1235"/>
        <end position="1254"/>
    </location>
</feature>
<feature type="transmembrane region" description="Helical" evidence="6">
    <location>
        <begin position="1078"/>
        <end position="1099"/>
    </location>
</feature>
<accession>A0A8B8DS51</accession>
<feature type="compositionally biased region" description="Polar residues" evidence="7">
    <location>
        <begin position="172"/>
        <end position="186"/>
    </location>
</feature>
<evidence type="ECO:0000256" key="6">
    <source>
        <dbReference type="RuleBase" id="RU367089"/>
    </source>
</evidence>
<comment type="subcellular location">
    <subcellularLocation>
        <location evidence="1 6">Membrane</location>
        <topology evidence="1 6">Multi-pass membrane protein</topology>
    </subcellularLocation>
</comment>
<feature type="compositionally biased region" description="Polar residues" evidence="7">
    <location>
        <begin position="372"/>
        <end position="384"/>
    </location>
</feature>
<organism evidence="9 10">
    <name type="scientific">Crassostrea virginica</name>
    <name type="common">Eastern oyster</name>
    <dbReference type="NCBI Taxonomy" id="6565"/>
    <lineage>
        <taxon>Eukaryota</taxon>
        <taxon>Metazoa</taxon>
        <taxon>Spiralia</taxon>
        <taxon>Lophotrochozoa</taxon>
        <taxon>Mollusca</taxon>
        <taxon>Bivalvia</taxon>
        <taxon>Autobranchia</taxon>
        <taxon>Pteriomorphia</taxon>
        <taxon>Ostreida</taxon>
        <taxon>Ostreoidea</taxon>
        <taxon>Ostreidae</taxon>
        <taxon>Crassostrea</taxon>
    </lineage>
</organism>
<dbReference type="InterPro" id="IPR039797">
    <property type="entry name" value="Pecanex"/>
</dbReference>
<evidence type="ECO:0000259" key="8">
    <source>
        <dbReference type="Pfam" id="PF05041"/>
    </source>
</evidence>
<feature type="transmembrane region" description="Helical" evidence="6">
    <location>
        <begin position="998"/>
        <end position="1018"/>
    </location>
</feature>
<feature type="region of interest" description="Disordered" evidence="7">
    <location>
        <begin position="166"/>
        <end position="802"/>
    </location>
</feature>
<dbReference type="GO" id="GO:0005783">
    <property type="term" value="C:endoplasmic reticulum"/>
    <property type="evidence" value="ECO:0007669"/>
    <property type="project" value="TreeGrafter"/>
</dbReference>
<feature type="compositionally biased region" description="Basic and acidic residues" evidence="7">
    <location>
        <begin position="695"/>
        <end position="719"/>
    </location>
</feature>
<feature type="compositionally biased region" description="Basic residues" evidence="7">
    <location>
        <begin position="764"/>
        <end position="774"/>
    </location>
</feature>
<name>A0A8B8DS51_CRAVI</name>
<evidence type="ECO:0000256" key="5">
    <source>
        <dbReference type="ARBA" id="ARBA00023136"/>
    </source>
</evidence>
<feature type="compositionally biased region" description="Polar residues" evidence="7">
    <location>
        <begin position="488"/>
        <end position="503"/>
    </location>
</feature>
<dbReference type="OrthoDB" id="10037631at2759"/>
<feature type="transmembrane region" description="Helical" evidence="6">
    <location>
        <begin position="57"/>
        <end position="77"/>
    </location>
</feature>
<evidence type="ECO:0000256" key="1">
    <source>
        <dbReference type="ARBA" id="ARBA00004141"/>
    </source>
</evidence>
<evidence type="ECO:0000256" key="3">
    <source>
        <dbReference type="ARBA" id="ARBA00022692"/>
    </source>
</evidence>
<dbReference type="InterPro" id="IPR007735">
    <property type="entry name" value="Pecanex_C"/>
</dbReference>
<feature type="compositionally biased region" description="Basic and acidic residues" evidence="7">
    <location>
        <begin position="206"/>
        <end position="215"/>
    </location>
</feature>
<keyword evidence="3 6" id="KW-0812">Transmembrane</keyword>
<comment type="similarity">
    <text evidence="2 6">Belongs to the pecanex family.</text>
</comment>
<keyword evidence="5 6" id="KW-0472">Membrane</keyword>
<reference evidence="10" key="1">
    <citation type="submission" date="2025-08" db="UniProtKB">
        <authorList>
            <consortium name="RefSeq"/>
        </authorList>
    </citation>
    <scope>IDENTIFICATION</scope>
    <source>
        <tissue evidence="10">Whole sample</tissue>
    </source>
</reference>
<feature type="compositionally biased region" description="Polar residues" evidence="7">
    <location>
        <begin position="786"/>
        <end position="796"/>
    </location>
</feature>
<feature type="compositionally biased region" description="Basic and acidic residues" evidence="7">
    <location>
        <begin position="222"/>
        <end position="232"/>
    </location>
</feature>
<evidence type="ECO:0000313" key="10">
    <source>
        <dbReference type="RefSeq" id="XP_022330483.1"/>
    </source>
</evidence>
<keyword evidence="9" id="KW-1185">Reference proteome</keyword>